<feature type="compositionally biased region" description="Low complexity" evidence="1">
    <location>
        <begin position="466"/>
        <end position="480"/>
    </location>
</feature>
<feature type="compositionally biased region" description="Acidic residues" evidence="1">
    <location>
        <begin position="369"/>
        <end position="379"/>
    </location>
</feature>
<feature type="compositionally biased region" description="Low complexity" evidence="1">
    <location>
        <begin position="214"/>
        <end position="231"/>
    </location>
</feature>
<protein>
    <submittedName>
        <fullName evidence="2">Uncharacterized protein</fullName>
    </submittedName>
</protein>
<evidence type="ECO:0000256" key="1">
    <source>
        <dbReference type="SAM" id="MobiDB-lite"/>
    </source>
</evidence>
<organism evidence="2 3">
    <name type="scientific">Angomonas deanei</name>
    <dbReference type="NCBI Taxonomy" id="59799"/>
    <lineage>
        <taxon>Eukaryota</taxon>
        <taxon>Discoba</taxon>
        <taxon>Euglenozoa</taxon>
        <taxon>Kinetoplastea</taxon>
        <taxon>Metakinetoplastina</taxon>
        <taxon>Trypanosomatida</taxon>
        <taxon>Trypanosomatidae</taxon>
        <taxon>Strigomonadinae</taxon>
        <taxon>Angomonas</taxon>
    </lineage>
</organism>
<gene>
    <name evidence="2" type="ORF">ADEAN_000439500</name>
</gene>
<dbReference type="VEuPathDB" id="TriTrypDB:ADEAN_000439500"/>
<name>A0A7G2CD98_9TRYP</name>
<feature type="compositionally biased region" description="Pro residues" evidence="1">
    <location>
        <begin position="264"/>
        <end position="273"/>
    </location>
</feature>
<sequence>MSSPDSSPIVHRDAPEPVIRRPDGPPTSRRLLTSPNRDSGPSQPKDRSATAPPRDSEEREIPSGEVQEVQPSSDAEVTSVPLMDENFILPSRNHNNNNNKQPPAASGAKFNKVPARPGYSDDSSSFSDEDYPPQTTSPKALPASLPPLHPNSLPASAKSSPAQSYIKANRSKPSENDTAKSSTSESKPPSKPIVDDDDDEEPSLSFFNSAHTPQGQERSNSNSGSRSSSNSDEQRREPAEQPAPASDSTGIAALPRLQRSAPPADSPVAPPRLQPAGPGRSNLSQSNSVNHTTTSQPAERSTTPDAVGPVLSEPQKPSPSRPTRRTTEITVDEDELLMEADEEEEQEPPSGKRDTVSPADLTERKEEITADEDSLEEPQEEKKKPSLGLPPMASGTPSLSEMPQPAAPLQPSPKPQDSGRKDLNSKESSPTPPPSLPRVNEDESGASLLQSRTADPTNVRNKGEAVAKPSAQSAASSVVSTPRSRTAELSEEDLKRKEEVSRILERIREKKELEKKRMETMSQSTDDN</sequence>
<feature type="compositionally biased region" description="Basic and acidic residues" evidence="1">
    <location>
        <begin position="44"/>
        <end position="62"/>
    </location>
</feature>
<feature type="compositionally biased region" description="Polar residues" evidence="1">
    <location>
        <begin position="281"/>
        <end position="304"/>
    </location>
</feature>
<feature type="compositionally biased region" description="Pro residues" evidence="1">
    <location>
        <begin position="405"/>
        <end position="414"/>
    </location>
</feature>
<dbReference type="Proteomes" id="UP000515908">
    <property type="component" value="Chromosome 07"/>
</dbReference>
<feature type="compositionally biased region" description="Polar residues" evidence="1">
    <location>
        <begin position="30"/>
        <end position="42"/>
    </location>
</feature>
<feature type="compositionally biased region" description="Basic and acidic residues" evidence="1">
    <location>
        <begin position="10"/>
        <end position="23"/>
    </location>
</feature>
<evidence type="ECO:0000313" key="2">
    <source>
        <dbReference type="EMBL" id="CAD2216917.1"/>
    </source>
</evidence>
<evidence type="ECO:0000313" key="3">
    <source>
        <dbReference type="Proteomes" id="UP000515908"/>
    </source>
</evidence>
<feature type="compositionally biased region" description="Acidic residues" evidence="1">
    <location>
        <begin position="330"/>
        <end position="347"/>
    </location>
</feature>
<reference evidence="2 3" key="1">
    <citation type="submission" date="2020-08" db="EMBL/GenBank/DDBJ databases">
        <authorList>
            <person name="Newling K."/>
            <person name="Davey J."/>
            <person name="Forrester S."/>
        </authorList>
    </citation>
    <scope>NUCLEOTIDE SEQUENCE [LARGE SCALE GENOMIC DNA]</scope>
    <source>
        <strain evidence="3">Crithidia deanei Carvalho (ATCC PRA-265)</strain>
    </source>
</reference>
<feature type="compositionally biased region" description="Basic and acidic residues" evidence="1">
    <location>
        <begin position="350"/>
        <end position="368"/>
    </location>
</feature>
<keyword evidence="3" id="KW-1185">Reference proteome</keyword>
<proteinExistence type="predicted"/>
<feature type="compositionally biased region" description="Polar residues" evidence="1">
    <location>
        <begin position="447"/>
        <end position="460"/>
    </location>
</feature>
<feature type="compositionally biased region" description="Basic and acidic residues" evidence="1">
    <location>
        <begin position="485"/>
        <end position="519"/>
    </location>
</feature>
<feature type="region of interest" description="Disordered" evidence="1">
    <location>
        <begin position="1"/>
        <end position="528"/>
    </location>
</feature>
<accession>A0A7G2CD98</accession>
<dbReference type="AlphaFoldDB" id="A0A7G2CD98"/>
<dbReference type="EMBL" id="LR877151">
    <property type="protein sequence ID" value="CAD2216917.1"/>
    <property type="molecule type" value="Genomic_DNA"/>
</dbReference>